<sequence length="98" mass="10630">MCWKRCGFNDSEEEGQGWWWYQLQWTPTAVGNGSGMAELKAGLAGGPRYLRPVSPALLPPGPLASNILLPLPPTSASAARQVSHAMLEPVQVTRCQQL</sequence>
<evidence type="ECO:0000313" key="1">
    <source>
        <dbReference type="EMBL" id="KAJ1100323.1"/>
    </source>
</evidence>
<accession>A0AAV7MEI6</accession>
<keyword evidence="2" id="KW-1185">Reference proteome</keyword>
<evidence type="ECO:0000313" key="2">
    <source>
        <dbReference type="Proteomes" id="UP001066276"/>
    </source>
</evidence>
<dbReference type="EMBL" id="JANPWB010000014">
    <property type="protein sequence ID" value="KAJ1100323.1"/>
    <property type="molecule type" value="Genomic_DNA"/>
</dbReference>
<organism evidence="1 2">
    <name type="scientific">Pleurodeles waltl</name>
    <name type="common">Iberian ribbed newt</name>
    <dbReference type="NCBI Taxonomy" id="8319"/>
    <lineage>
        <taxon>Eukaryota</taxon>
        <taxon>Metazoa</taxon>
        <taxon>Chordata</taxon>
        <taxon>Craniata</taxon>
        <taxon>Vertebrata</taxon>
        <taxon>Euteleostomi</taxon>
        <taxon>Amphibia</taxon>
        <taxon>Batrachia</taxon>
        <taxon>Caudata</taxon>
        <taxon>Salamandroidea</taxon>
        <taxon>Salamandridae</taxon>
        <taxon>Pleurodelinae</taxon>
        <taxon>Pleurodeles</taxon>
    </lineage>
</organism>
<dbReference type="AlphaFoldDB" id="A0AAV7MEI6"/>
<dbReference type="Proteomes" id="UP001066276">
    <property type="component" value="Chromosome 10"/>
</dbReference>
<name>A0AAV7MEI6_PLEWA</name>
<reference evidence="1" key="1">
    <citation type="journal article" date="2022" name="bioRxiv">
        <title>Sequencing and chromosome-scale assembly of the giantPleurodeles waltlgenome.</title>
        <authorList>
            <person name="Brown T."/>
            <person name="Elewa A."/>
            <person name="Iarovenko S."/>
            <person name="Subramanian E."/>
            <person name="Araus A.J."/>
            <person name="Petzold A."/>
            <person name="Susuki M."/>
            <person name="Suzuki K.-i.T."/>
            <person name="Hayashi T."/>
            <person name="Toyoda A."/>
            <person name="Oliveira C."/>
            <person name="Osipova E."/>
            <person name="Leigh N.D."/>
            <person name="Simon A."/>
            <person name="Yun M.H."/>
        </authorList>
    </citation>
    <scope>NUCLEOTIDE SEQUENCE</scope>
    <source>
        <strain evidence="1">20211129_DDA</strain>
        <tissue evidence="1">Liver</tissue>
    </source>
</reference>
<proteinExistence type="predicted"/>
<comment type="caution">
    <text evidence="1">The sequence shown here is derived from an EMBL/GenBank/DDBJ whole genome shotgun (WGS) entry which is preliminary data.</text>
</comment>
<gene>
    <name evidence="1" type="ORF">NDU88_005409</name>
</gene>
<protein>
    <submittedName>
        <fullName evidence="1">Uncharacterized protein</fullName>
    </submittedName>
</protein>